<protein>
    <submittedName>
        <fullName evidence="1">Uncharacterized protein</fullName>
    </submittedName>
</protein>
<dbReference type="RefSeq" id="WP_210089061.1">
    <property type="nucleotide sequence ID" value="NZ_JAGGKG010000008.1"/>
</dbReference>
<reference evidence="1 2" key="1">
    <citation type="submission" date="2021-03" db="EMBL/GenBank/DDBJ databases">
        <title>Genomic Encyclopedia of Type Strains, Phase IV (KMG-IV): sequencing the most valuable type-strain genomes for metagenomic binning, comparative biology and taxonomic classification.</title>
        <authorList>
            <person name="Goeker M."/>
        </authorList>
    </citation>
    <scope>NUCLEOTIDE SEQUENCE [LARGE SCALE GENOMIC DNA]</scope>
    <source>
        <strain evidence="1 2">DSM 14349</strain>
    </source>
</reference>
<comment type="caution">
    <text evidence="1">The sequence shown here is derived from an EMBL/GenBank/DDBJ whole genome shotgun (WGS) entry which is preliminary data.</text>
</comment>
<name>A0ABS4FSA2_9BACL</name>
<proteinExistence type="predicted"/>
<keyword evidence="2" id="KW-1185">Reference proteome</keyword>
<sequence>MEYFKLGLDPRIESMGGNLKLPAHLIQSYDKTENGEVVTIQNEELFRYPCLIEQPVLLVSDQIRRVLCECIPELEYKIITIFNAKQGTRQEYAYCQFQQVLGGIIKQEDTLLVQLHEHHSQLPNLLCVKHYHQSILISNLDVAERLLKVQIFGLHIEKVHLEEGINNDGTTK</sequence>
<evidence type="ECO:0000313" key="2">
    <source>
        <dbReference type="Proteomes" id="UP001519272"/>
    </source>
</evidence>
<gene>
    <name evidence="1" type="ORF">J2Z32_002072</name>
</gene>
<dbReference type="EMBL" id="JAGGKG010000008">
    <property type="protein sequence ID" value="MBP1905442.1"/>
    <property type="molecule type" value="Genomic_DNA"/>
</dbReference>
<organism evidence="1 2">
    <name type="scientific">Paenibacillus turicensis</name>
    <dbReference type="NCBI Taxonomy" id="160487"/>
    <lineage>
        <taxon>Bacteria</taxon>
        <taxon>Bacillati</taxon>
        <taxon>Bacillota</taxon>
        <taxon>Bacilli</taxon>
        <taxon>Bacillales</taxon>
        <taxon>Paenibacillaceae</taxon>
        <taxon>Paenibacillus</taxon>
    </lineage>
</organism>
<dbReference type="Proteomes" id="UP001519272">
    <property type="component" value="Unassembled WGS sequence"/>
</dbReference>
<accession>A0ABS4FSA2</accession>
<evidence type="ECO:0000313" key="1">
    <source>
        <dbReference type="EMBL" id="MBP1905442.1"/>
    </source>
</evidence>